<protein>
    <submittedName>
        <fullName evidence="1">Uncharacterized protein</fullName>
    </submittedName>
</protein>
<reference evidence="1 2" key="1">
    <citation type="journal article" date="2010" name="Stand. Genomic Sci.">
        <title>Complete genome sequence of Conexibacter woesei type strain (ID131577).</title>
        <authorList>
            <person name="Pukall R."/>
            <person name="Lapidus A."/>
            <person name="Glavina Del Rio T."/>
            <person name="Copeland A."/>
            <person name="Tice H."/>
            <person name="Cheng J.-F."/>
            <person name="Lucas S."/>
            <person name="Chen F."/>
            <person name="Nolan M."/>
            <person name="Bruce D."/>
            <person name="Goodwin L."/>
            <person name="Pitluck S."/>
            <person name="Mavromatis K."/>
            <person name="Ivanova N."/>
            <person name="Ovchinnikova G."/>
            <person name="Pati A."/>
            <person name="Chen A."/>
            <person name="Palaniappan K."/>
            <person name="Land M."/>
            <person name="Hauser L."/>
            <person name="Chang Y.-J."/>
            <person name="Jeffries C.D."/>
            <person name="Chain P."/>
            <person name="Meincke L."/>
            <person name="Sims D."/>
            <person name="Brettin T."/>
            <person name="Detter J.C."/>
            <person name="Rohde M."/>
            <person name="Goeker M."/>
            <person name="Bristow J."/>
            <person name="Eisen J.A."/>
            <person name="Markowitz V."/>
            <person name="Kyrpides N.C."/>
            <person name="Klenk H.-P."/>
            <person name="Hugenholtz P."/>
        </authorList>
    </citation>
    <scope>NUCLEOTIDE SEQUENCE [LARGE SCALE GENOMIC DNA]</scope>
    <source>
        <strain evidence="2">DSM 14684 / CIP 108061 / JCM 11494 / NBRC 100937 / ID131577</strain>
    </source>
</reference>
<keyword evidence="2" id="KW-1185">Reference proteome</keyword>
<dbReference type="KEGG" id="cwo:Cwoe_0152"/>
<name>D3F510_CONWI</name>
<sequence precursor="true">MSDTLLAAIVGAVATLAAVGFAQLLNHAREARRARKASDEAWGRIEIELGNVRESLDGIRVDDAWPIGWNAGWWSVWEKHSDALRCESDEERERFRTVQRAFGTIDQLQHGVNTRRPDDGRGFTARDREFLDRVRAAIEAASGAVAGTARR</sequence>
<proteinExistence type="predicted"/>
<evidence type="ECO:0000313" key="1">
    <source>
        <dbReference type="EMBL" id="ADB48588.1"/>
    </source>
</evidence>
<dbReference type="RefSeq" id="WP_012931641.1">
    <property type="nucleotide sequence ID" value="NC_013739.1"/>
</dbReference>
<dbReference type="HOGENOM" id="CLU_1728265_0_0_11"/>
<evidence type="ECO:0000313" key="2">
    <source>
        <dbReference type="Proteomes" id="UP000008229"/>
    </source>
</evidence>
<accession>D3F510</accession>
<organism evidence="1 2">
    <name type="scientific">Conexibacter woesei (strain DSM 14684 / CCUG 47730 / CIP 108061 / JCM 11494 / NBRC 100937 / ID131577)</name>
    <dbReference type="NCBI Taxonomy" id="469383"/>
    <lineage>
        <taxon>Bacteria</taxon>
        <taxon>Bacillati</taxon>
        <taxon>Actinomycetota</taxon>
        <taxon>Thermoleophilia</taxon>
        <taxon>Solirubrobacterales</taxon>
        <taxon>Conexibacteraceae</taxon>
        <taxon>Conexibacter</taxon>
    </lineage>
</organism>
<dbReference type="EMBL" id="CP001854">
    <property type="protein sequence ID" value="ADB48588.1"/>
    <property type="molecule type" value="Genomic_DNA"/>
</dbReference>
<dbReference type="Proteomes" id="UP000008229">
    <property type="component" value="Chromosome"/>
</dbReference>
<reference evidence="2" key="2">
    <citation type="submission" date="2010-01" db="EMBL/GenBank/DDBJ databases">
        <title>The complete genome of Conexibacter woesei DSM 14684.</title>
        <authorList>
            <consortium name="US DOE Joint Genome Institute (JGI-PGF)"/>
            <person name="Lucas S."/>
            <person name="Copeland A."/>
            <person name="Lapidus A."/>
            <person name="Glavina del Rio T."/>
            <person name="Dalin E."/>
            <person name="Tice H."/>
            <person name="Bruce D."/>
            <person name="Goodwin L."/>
            <person name="Pitluck S."/>
            <person name="Kyrpides N."/>
            <person name="Mavromatis K."/>
            <person name="Ivanova N."/>
            <person name="Mikhailova N."/>
            <person name="Chertkov O."/>
            <person name="Brettin T."/>
            <person name="Detter J.C."/>
            <person name="Han C."/>
            <person name="Larimer F."/>
            <person name="Land M."/>
            <person name="Hauser L."/>
            <person name="Markowitz V."/>
            <person name="Cheng J.-F."/>
            <person name="Hugenholtz P."/>
            <person name="Woyke T."/>
            <person name="Wu D."/>
            <person name="Pukall R."/>
            <person name="Steenblock K."/>
            <person name="Schneider S."/>
            <person name="Klenk H.-P."/>
            <person name="Eisen J.A."/>
        </authorList>
    </citation>
    <scope>NUCLEOTIDE SEQUENCE [LARGE SCALE GENOMIC DNA]</scope>
    <source>
        <strain evidence="2">DSM 14684 / CIP 108061 / JCM 11494 / NBRC 100937 / ID131577</strain>
    </source>
</reference>
<dbReference type="AlphaFoldDB" id="D3F510"/>
<gene>
    <name evidence="1" type="ordered locus">Cwoe_0152</name>
</gene>